<gene>
    <name evidence="8" type="ORF">CDN99_17060</name>
</gene>
<comment type="subcellular location">
    <subcellularLocation>
        <location evidence="1">Membrane</location>
        <topology evidence="1">Multi-pass membrane protein</topology>
    </subcellularLocation>
</comment>
<name>A0A246J7M3_9BURK</name>
<evidence type="ECO:0000256" key="3">
    <source>
        <dbReference type="ARBA" id="ARBA00022989"/>
    </source>
</evidence>
<dbReference type="Proteomes" id="UP000197468">
    <property type="component" value="Unassembled WGS sequence"/>
</dbReference>
<feature type="compositionally biased region" description="Basic and acidic residues" evidence="5">
    <location>
        <begin position="243"/>
        <end position="256"/>
    </location>
</feature>
<dbReference type="Pfam" id="PF01740">
    <property type="entry name" value="STAS"/>
    <property type="match status" value="1"/>
</dbReference>
<feature type="transmembrane region" description="Helical" evidence="6">
    <location>
        <begin position="665"/>
        <end position="695"/>
    </location>
</feature>
<dbReference type="PROSITE" id="PS01130">
    <property type="entry name" value="SLC26A"/>
    <property type="match status" value="1"/>
</dbReference>
<feature type="compositionally biased region" description="Low complexity" evidence="5">
    <location>
        <begin position="209"/>
        <end position="231"/>
    </location>
</feature>
<keyword evidence="3 6" id="KW-1133">Transmembrane helix</keyword>
<dbReference type="SUPFAM" id="SSF52091">
    <property type="entry name" value="SpoIIaa-like"/>
    <property type="match status" value="1"/>
</dbReference>
<evidence type="ECO:0000256" key="5">
    <source>
        <dbReference type="SAM" id="MobiDB-lite"/>
    </source>
</evidence>
<feature type="compositionally biased region" description="Basic and acidic residues" evidence="5">
    <location>
        <begin position="130"/>
        <end position="142"/>
    </location>
</feature>
<protein>
    <recommendedName>
        <fullName evidence="7">STAS domain-containing protein</fullName>
    </recommendedName>
</protein>
<feature type="transmembrane region" description="Helical" evidence="6">
    <location>
        <begin position="384"/>
        <end position="406"/>
    </location>
</feature>
<dbReference type="Gene3D" id="3.30.750.24">
    <property type="entry name" value="STAS domain"/>
    <property type="match status" value="1"/>
</dbReference>
<comment type="caution">
    <text evidence="8">The sequence shown here is derived from an EMBL/GenBank/DDBJ whole genome shotgun (WGS) entry which is preliminary data.</text>
</comment>
<dbReference type="InterPro" id="IPR036513">
    <property type="entry name" value="STAS_dom_sf"/>
</dbReference>
<dbReference type="InterPro" id="IPR011547">
    <property type="entry name" value="SLC26A/SulP_dom"/>
</dbReference>
<sequence length="833" mass="86597">MVGRGGSKPPRALVAADADGAWPDGRWRGAAIGEARRRGDGRDIDGARAGLARRRLAVDPAGRGCGHAGAPPPRAHARVVGVSGEPILAAGAQPARMGTVHPQPEPTADARATGLAAAFSGGLRASGPSGRDDGSDRRSDARPRRRARCVGRHRDARRPGRPLRAAARRAAADDAALPAPRDAILAAPGPHDPGRAGAHAAAVRRGTDLAADAGPDGGATRAVARAPGAAAHLKATDAPGAPRPDRPPRRPAEAAHRPARVVGARRRGDARGTAPILPRAAPLSWRPPSMPSLAALRPYLRDALRDDLIAAVVVSVLLIPQSLAYAMLAGLPPQVGLYASLLPPLVYAALGSSPYLNIGPVAVLALMIMQTLQLAPAGVSPSEAALVLAAEVGVLLGAAALLRLHALAALLSVPVLHGFETGATIAIAASQIPVLIGSLATGGTLPDLGRSLQAHGFDWHGIGALFGVTALLALIAVRRLPKGLVSRLAPLGVLLAAIGIAWAWNPLGLSRVGELPPLALAFTLPRLDPELWTAMLPGAALIGLLGYVSSLAVAESLARRVGQRVDSRRELMGLAGANIAAALSGGMPAAASFSRSVLMSDAGSRTRMTGVFVAGLMGIALLTLSPLLAWCPKPVLAASIMVAVLSGLKFGPYRDAWRYDPAEAALMWAVTLLVIFVGITAALGLGVLGAIALLLKRSARPHVALIGRIPGTEHYRNFERHQVLLDPLVLGLRIDESLLFLNGRSLADVVQGLLDTHPSTRRVLLQMSPVNSIDFSGLSALKELHETLERQGRRLDLSEVKGPVLDRLKASGWEEWFRGRLYLSHHLGMTASD</sequence>
<dbReference type="EMBL" id="NIOF01000007">
    <property type="protein sequence ID" value="OWQ88557.1"/>
    <property type="molecule type" value="Genomic_DNA"/>
</dbReference>
<dbReference type="InterPro" id="IPR002645">
    <property type="entry name" value="STAS_dom"/>
</dbReference>
<feature type="transmembrane region" description="Helical" evidence="6">
    <location>
        <begin position="308"/>
        <end position="328"/>
    </location>
</feature>
<feature type="transmembrane region" description="Helical" evidence="6">
    <location>
        <begin position="484"/>
        <end position="504"/>
    </location>
</feature>
<feature type="compositionally biased region" description="Basic residues" evidence="5">
    <location>
        <begin position="143"/>
        <end position="161"/>
    </location>
</feature>
<accession>A0A246J7M3</accession>
<dbReference type="GO" id="GO:0008271">
    <property type="term" value="F:secondary active sulfate transmembrane transporter activity"/>
    <property type="evidence" value="ECO:0007669"/>
    <property type="project" value="InterPro"/>
</dbReference>
<feature type="region of interest" description="Disordered" evidence="5">
    <location>
        <begin position="183"/>
        <end position="202"/>
    </location>
</feature>
<feature type="region of interest" description="Disordered" evidence="5">
    <location>
        <begin position="120"/>
        <end position="176"/>
    </location>
</feature>
<dbReference type="Pfam" id="PF00916">
    <property type="entry name" value="Sulfate_transp"/>
    <property type="match status" value="1"/>
</dbReference>
<keyword evidence="4 6" id="KW-0472">Membrane</keyword>
<feature type="transmembrane region" description="Helical" evidence="6">
    <location>
        <begin position="459"/>
        <end position="477"/>
    </location>
</feature>
<dbReference type="PANTHER" id="PTHR11814">
    <property type="entry name" value="SULFATE TRANSPORTER"/>
    <property type="match status" value="1"/>
</dbReference>
<organism evidence="8 9">
    <name type="scientific">Roseateles aquatilis</name>
    <dbReference type="NCBI Taxonomy" id="431061"/>
    <lineage>
        <taxon>Bacteria</taxon>
        <taxon>Pseudomonadati</taxon>
        <taxon>Pseudomonadota</taxon>
        <taxon>Betaproteobacteria</taxon>
        <taxon>Burkholderiales</taxon>
        <taxon>Sphaerotilaceae</taxon>
        <taxon>Roseateles</taxon>
    </lineage>
</organism>
<dbReference type="PROSITE" id="PS50801">
    <property type="entry name" value="STAS"/>
    <property type="match status" value="1"/>
</dbReference>
<feature type="domain" description="STAS" evidence="7">
    <location>
        <begin position="732"/>
        <end position="833"/>
    </location>
</feature>
<proteinExistence type="predicted"/>
<feature type="transmembrane region" description="Helical" evidence="6">
    <location>
        <begin position="531"/>
        <end position="550"/>
    </location>
</feature>
<evidence type="ECO:0000256" key="4">
    <source>
        <dbReference type="ARBA" id="ARBA00023136"/>
    </source>
</evidence>
<feature type="transmembrane region" description="Helical" evidence="6">
    <location>
        <begin position="611"/>
        <end position="630"/>
    </location>
</feature>
<evidence type="ECO:0000256" key="6">
    <source>
        <dbReference type="SAM" id="Phobius"/>
    </source>
</evidence>
<evidence type="ECO:0000313" key="9">
    <source>
        <dbReference type="Proteomes" id="UP000197468"/>
    </source>
</evidence>
<feature type="transmembrane region" description="Helical" evidence="6">
    <location>
        <begin position="348"/>
        <end position="372"/>
    </location>
</feature>
<keyword evidence="9" id="KW-1185">Reference proteome</keyword>
<keyword evidence="2 6" id="KW-0812">Transmembrane</keyword>
<dbReference type="GO" id="GO:0016020">
    <property type="term" value="C:membrane"/>
    <property type="evidence" value="ECO:0007669"/>
    <property type="project" value="UniProtKB-SubCell"/>
</dbReference>
<evidence type="ECO:0000256" key="1">
    <source>
        <dbReference type="ARBA" id="ARBA00004141"/>
    </source>
</evidence>
<dbReference type="InterPro" id="IPR001902">
    <property type="entry name" value="SLC26A/SulP_fam"/>
</dbReference>
<dbReference type="InterPro" id="IPR018045">
    <property type="entry name" value="S04_transporter_CS"/>
</dbReference>
<feature type="transmembrane region" description="Helical" evidence="6">
    <location>
        <begin position="571"/>
        <end position="591"/>
    </location>
</feature>
<dbReference type="CDD" id="cd07042">
    <property type="entry name" value="STAS_SulP_like_sulfate_transporter"/>
    <property type="match status" value="1"/>
</dbReference>
<reference evidence="8 9" key="1">
    <citation type="journal article" date="2008" name="Int. J. Syst. Evol. Microbiol.">
        <title>Description of Roseateles aquatilis sp. nov. and Roseateles terrae sp. nov., in the class Betaproteobacteria, and emended description of the genus Roseateles.</title>
        <authorList>
            <person name="Gomila M."/>
            <person name="Bowien B."/>
            <person name="Falsen E."/>
            <person name="Moore E.R."/>
            <person name="Lalucat J."/>
        </authorList>
    </citation>
    <scope>NUCLEOTIDE SEQUENCE [LARGE SCALE GENOMIC DNA]</scope>
    <source>
        <strain evidence="8 9">CCUG 48205</strain>
    </source>
</reference>
<evidence type="ECO:0000313" key="8">
    <source>
        <dbReference type="EMBL" id="OWQ88557.1"/>
    </source>
</evidence>
<feature type="region of interest" description="Disordered" evidence="5">
    <location>
        <begin position="209"/>
        <end position="272"/>
    </location>
</feature>
<feature type="compositionally biased region" description="Low complexity" evidence="5">
    <location>
        <begin position="162"/>
        <end position="176"/>
    </location>
</feature>
<evidence type="ECO:0000256" key="2">
    <source>
        <dbReference type="ARBA" id="ARBA00022692"/>
    </source>
</evidence>
<feature type="transmembrane region" description="Helical" evidence="6">
    <location>
        <begin position="635"/>
        <end position="653"/>
    </location>
</feature>
<dbReference type="AlphaFoldDB" id="A0A246J7M3"/>
<evidence type="ECO:0000259" key="7">
    <source>
        <dbReference type="PROSITE" id="PS50801"/>
    </source>
</evidence>